<keyword evidence="2" id="KW-1185">Reference proteome</keyword>
<dbReference type="EMBL" id="JAHQIW010002208">
    <property type="protein sequence ID" value="KAJ1354775.1"/>
    <property type="molecule type" value="Genomic_DNA"/>
</dbReference>
<protein>
    <submittedName>
        <fullName evidence="1">Uncharacterized protein</fullName>
    </submittedName>
</protein>
<accession>A0AAD5QMQ6</accession>
<evidence type="ECO:0000313" key="2">
    <source>
        <dbReference type="Proteomes" id="UP001196413"/>
    </source>
</evidence>
<evidence type="ECO:0000313" key="1">
    <source>
        <dbReference type="EMBL" id="KAJ1354775.1"/>
    </source>
</evidence>
<name>A0AAD5QMQ6_PARTN</name>
<sequence>MIVKQREGMMEFEALIRAMQMVDDSRKQMVWQKFEDLGQKMVPMARAAISYRQPQQPVLSPDIIRAVV</sequence>
<gene>
    <name evidence="1" type="ORF">KIN20_011811</name>
</gene>
<dbReference type="AlphaFoldDB" id="A0AAD5QMQ6"/>
<organism evidence="1 2">
    <name type="scientific">Parelaphostrongylus tenuis</name>
    <name type="common">Meningeal worm</name>
    <dbReference type="NCBI Taxonomy" id="148309"/>
    <lineage>
        <taxon>Eukaryota</taxon>
        <taxon>Metazoa</taxon>
        <taxon>Ecdysozoa</taxon>
        <taxon>Nematoda</taxon>
        <taxon>Chromadorea</taxon>
        <taxon>Rhabditida</taxon>
        <taxon>Rhabditina</taxon>
        <taxon>Rhabditomorpha</taxon>
        <taxon>Strongyloidea</taxon>
        <taxon>Metastrongylidae</taxon>
        <taxon>Parelaphostrongylus</taxon>
    </lineage>
</organism>
<dbReference type="Proteomes" id="UP001196413">
    <property type="component" value="Unassembled WGS sequence"/>
</dbReference>
<comment type="caution">
    <text evidence="1">The sequence shown here is derived from an EMBL/GenBank/DDBJ whole genome shotgun (WGS) entry which is preliminary data.</text>
</comment>
<reference evidence="1" key="1">
    <citation type="submission" date="2021-06" db="EMBL/GenBank/DDBJ databases">
        <title>Parelaphostrongylus tenuis whole genome reference sequence.</title>
        <authorList>
            <person name="Garwood T.J."/>
            <person name="Larsen P.A."/>
            <person name="Fountain-Jones N.M."/>
            <person name="Garbe J.R."/>
            <person name="Macchietto M.G."/>
            <person name="Kania S.A."/>
            <person name="Gerhold R.W."/>
            <person name="Richards J.E."/>
            <person name="Wolf T.M."/>
        </authorList>
    </citation>
    <scope>NUCLEOTIDE SEQUENCE</scope>
    <source>
        <strain evidence="1">MNPRO001-30</strain>
        <tissue evidence="1">Meninges</tissue>
    </source>
</reference>
<proteinExistence type="predicted"/>